<reference evidence="6 7" key="1">
    <citation type="journal article" date="2023" name="Commun. Biol.">
        <title>Genome analysis of Parmales, the sister group of diatoms, reveals the evolutionary specialization of diatoms from phago-mixotrophs to photoautotrophs.</title>
        <authorList>
            <person name="Ban H."/>
            <person name="Sato S."/>
            <person name="Yoshikawa S."/>
            <person name="Yamada K."/>
            <person name="Nakamura Y."/>
            <person name="Ichinomiya M."/>
            <person name="Sato N."/>
            <person name="Blanc-Mathieu R."/>
            <person name="Endo H."/>
            <person name="Kuwata A."/>
            <person name="Ogata H."/>
        </authorList>
    </citation>
    <scope>NUCLEOTIDE SEQUENCE [LARGE SCALE GENOMIC DNA]</scope>
</reference>
<feature type="binding site" evidence="3">
    <location>
        <position position="786"/>
    </location>
    <ligand>
        <name>ATP</name>
        <dbReference type="ChEBI" id="CHEBI:30616"/>
    </ligand>
</feature>
<gene>
    <name evidence="6" type="ORF">TeGR_g3872</name>
</gene>
<dbReference type="Gene3D" id="3.30.200.20">
    <property type="entry name" value="Phosphorylase Kinase, domain 1"/>
    <property type="match status" value="1"/>
</dbReference>
<dbReference type="EMBL" id="BRYB01003202">
    <property type="protein sequence ID" value="GMI32619.1"/>
    <property type="molecule type" value="Genomic_DNA"/>
</dbReference>
<dbReference type="PANTHER" id="PTHR44329">
    <property type="entry name" value="SERINE/THREONINE-PROTEIN KINASE TNNI3K-RELATED"/>
    <property type="match status" value="1"/>
</dbReference>
<evidence type="ECO:0000256" key="1">
    <source>
        <dbReference type="ARBA" id="ARBA00022741"/>
    </source>
</evidence>
<evidence type="ECO:0000256" key="4">
    <source>
        <dbReference type="SAM" id="MobiDB-lite"/>
    </source>
</evidence>
<dbReference type="PROSITE" id="PS00108">
    <property type="entry name" value="PROTEIN_KINASE_ST"/>
    <property type="match status" value="1"/>
</dbReference>
<evidence type="ECO:0000256" key="3">
    <source>
        <dbReference type="PROSITE-ProRule" id="PRU10141"/>
    </source>
</evidence>
<dbReference type="Proteomes" id="UP001165060">
    <property type="component" value="Unassembled WGS sequence"/>
</dbReference>
<name>A0ABQ6MSX8_9STRA</name>
<organism evidence="6 7">
    <name type="scientific">Tetraparma gracilis</name>
    <dbReference type="NCBI Taxonomy" id="2962635"/>
    <lineage>
        <taxon>Eukaryota</taxon>
        <taxon>Sar</taxon>
        <taxon>Stramenopiles</taxon>
        <taxon>Ochrophyta</taxon>
        <taxon>Bolidophyceae</taxon>
        <taxon>Parmales</taxon>
        <taxon>Triparmaceae</taxon>
        <taxon>Tetraparma</taxon>
    </lineage>
</organism>
<feature type="region of interest" description="Disordered" evidence="4">
    <location>
        <begin position="46"/>
        <end position="67"/>
    </location>
</feature>
<dbReference type="InterPro" id="IPR051681">
    <property type="entry name" value="Ser/Thr_Kinases-Pseudokinases"/>
</dbReference>
<evidence type="ECO:0000256" key="2">
    <source>
        <dbReference type="ARBA" id="ARBA00022840"/>
    </source>
</evidence>
<protein>
    <recommendedName>
        <fullName evidence="5">Protein kinase domain-containing protein</fullName>
    </recommendedName>
</protein>
<dbReference type="InterPro" id="IPR017441">
    <property type="entry name" value="Protein_kinase_ATP_BS"/>
</dbReference>
<feature type="domain" description="Protein kinase" evidence="5">
    <location>
        <begin position="759"/>
        <end position="1053"/>
    </location>
</feature>
<keyword evidence="7" id="KW-1185">Reference proteome</keyword>
<evidence type="ECO:0000313" key="6">
    <source>
        <dbReference type="EMBL" id="GMI32619.1"/>
    </source>
</evidence>
<dbReference type="PROSITE" id="PS00107">
    <property type="entry name" value="PROTEIN_KINASE_ATP"/>
    <property type="match status" value="1"/>
</dbReference>
<evidence type="ECO:0000259" key="5">
    <source>
        <dbReference type="PROSITE" id="PS50011"/>
    </source>
</evidence>
<evidence type="ECO:0000313" key="7">
    <source>
        <dbReference type="Proteomes" id="UP001165060"/>
    </source>
</evidence>
<dbReference type="SMART" id="SM00220">
    <property type="entry name" value="S_TKc"/>
    <property type="match status" value="1"/>
</dbReference>
<sequence length="1132" mass="121846">LPSNPSLSPSLALFYDFEEAAGSIAHNAGTAGSDFDIVFGRTSNGETTYPSSTSSSSDGSTCSSTERLPLTSPVWSVRSDSPCSASADSLAALPSHVEAVEKIPKAIFLGGYSADGCDVTIDITRSPSGNLTTSAAKQNFEYVPDAQTDYLTFTVSAGGSTSPPANVTFDVMQVNNLPVFAASPHLSTPEDSPLSLLPFLDSLSDDDSDLAAGSCLFIASLPAHGDLTFVLESGETVPLAGSFNEHLLSVPGVVEQYASTLTDVSSYWGADLPEGSVLCEGQSLPEPGGAQDGCEFPPWGAHQILGERDCADQYGDCAQSYCPRSREPEPGAAHSGTELPRFPFPYEDWSASDSLLENGYSEFVEVGFDVPVHVMSVEIGEPRGAGSIVLVEVVSLDGEETAALYDEPASSEVHELHSRTLAYSIFSTEGVCQSRFLANRVRIAIDTSAVKDWNELDYVKVVGSTDLSPGVVPSHVQDVVYTPHAYFFGEDTIELSGSDNNCAYRKSRRAESTTLSITVDPVASAPKLLDGEELVVLGGSEGACVRLEAEDRDLQVAEGLAQDAEASEGPTFSFAGDVPSDLTLTTDGVLCAREGSEGGKLDVLVSICGVEGECGSYSMEVEVIDEGSSIELWMIITPALVVLGLGIAVARYMSRGKETLLRQQSEQISEQRKSLVKMKEQLTLLQQYTQQEREMLLSRKGKFQDSIESSQKNVAIVSAQVASESGAEKNRAAASPSDEEGAEPASRDMQRLLIHESEVNPTRMVGKGSFGEVFLADYRGTTVAVKTLKSITEDNMVRFEAEILLMSSLKHPNVAYLVGCTWSQDLMSLVMEYCEKGSSSDLLTAEGEHFDWADPLLKWSTDVALAFEYLHGTVFYDSVKKEAVHGIIHRDLKPDNCLVSQNYTLKVADFGEARTCSEEETENMTQVGTPIFIAPEVVKGDRYNTACDVYSFGMTIMSFALCGRLKLTDFLLKKLREQHDVRVDATKNARNVSKISFWMISKGWRPTLADYVELGMPSKIPAMIDFCLIENLYERPSFKDIVEFIRDDVRPEVLGLTGTGTGTTEGTGSGGISASRSRRASLSGALHHRIKQSERGRRMSQPVGEGAGVAACAECGMPCLGCKQRLAAKAAE</sequence>
<feature type="non-terminal residue" evidence="6">
    <location>
        <position position="1"/>
    </location>
</feature>
<accession>A0ABQ6MSX8</accession>
<feature type="compositionally biased region" description="Low complexity" evidence="4">
    <location>
        <begin position="47"/>
        <end position="65"/>
    </location>
</feature>
<proteinExistence type="predicted"/>
<dbReference type="PANTHER" id="PTHR44329:SF289">
    <property type="entry name" value="SERINE_THREONINE-PROTEIN KINASE VIK"/>
    <property type="match status" value="1"/>
</dbReference>
<feature type="region of interest" description="Disordered" evidence="4">
    <location>
        <begin position="727"/>
        <end position="746"/>
    </location>
</feature>
<feature type="compositionally biased region" description="Gly residues" evidence="4">
    <location>
        <begin position="1057"/>
        <end position="1071"/>
    </location>
</feature>
<feature type="region of interest" description="Disordered" evidence="4">
    <location>
        <begin position="1056"/>
        <end position="1077"/>
    </location>
</feature>
<keyword evidence="1 3" id="KW-0547">Nucleotide-binding</keyword>
<dbReference type="InterPro" id="IPR011009">
    <property type="entry name" value="Kinase-like_dom_sf"/>
</dbReference>
<keyword evidence="2 3" id="KW-0067">ATP-binding</keyword>
<dbReference type="InterPro" id="IPR000719">
    <property type="entry name" value="Prot_kinase_dom"/>
</dbReference>
<dbReference type="PROSITE" id="PS50011">
    <property type="entry name" value="PROTEIN_KINASE_DOM"/>
    <property type="match status" value="1"/>
</dbReference>
<feature type="region of interest" description="Disordered" evidence="4">
    <location>
        <begin position="1083"/>
        <end position="1102"/>
    </location>
</feature>
<dbReference type="InterPro" id="IPR008271">
    <property type="entry name" value="Ser/Thr_kinase_AS"/>
</dbReference>
<dbReference type="Pfam" id="PF00069">
    <property type="entry name" value="Pkinase"/>
    <property type="match status" value="1"/>
</dbReference>
<dbReference type="Gene3D" id="1.10.510.10">
    <property type="entry name" value="Transferase(Phosphotransferase) domain 1"/>
    <property type="match status" value="1"/>
</dbReference>
<dbReference type="SUPFAM" id="SSF56112">
    <property type="entry name" value="Protein kinase-like (PK-like)"/>
    <property type="match status" value="1"/>
</dbReference>
<comment type="caution">
    <text evidence="6">The sequence shown here is derived from an EMBL/GenBank/DDBJ whole genome shotgun (WGS) entry which is preliminary data.</text>
</comment>